<dbReference type="AlphaFoldDB" id="A0A1R3G0X7"/>
<accession>A0A1R3G0X7</accession>
<evidence type="ECO:0000313" key="2">
    <source>
        <dbReference type="Proteomes" id="UP000188268"/>
    </source>
</evidence>
<protein>
    <submittedName>
        <fullName evidence="1">Uncharacterized protein</fullName>
    </submittedName>
</protein>
<name>A0A1R3G0X7_COCAP</name>
<keyword evidence="2" id="KW-1185">Reference proteome</keyword>
<gene>
    <name evidence="1" type="ORF">CCACVL1_29620</name>
</gene>
<evidence type="ECO:0000313" key="1">
    <source>
        <dbReference type="EMBL" id="OMO51737.1"/>
    </source>
</evidence>
<dbReference type="EMBL" id="AWWV01015710">
    <property type="protein sequence ID" value="OMO51737.1"/>
    <property type="molecule type" value="Genomic_DNA"/>
</dbReference>
<comment type="caution">
    <text evidence="1">The sequence shown here is derived from an EMBL/GenBank/DDBJ whole genome shotgun (WGS) entry which is preliminary data.</text>
</comment>
<sequence>VDFIICLWVFFFIEKRFSSIIGYDVKIKDWESFFGQLGVVMFGLRFSSLTILKQNPVG</sequence>
<organism evidence="1 2">
    <name type="scientific">Corchorus capsularis</name>
    <name type="common">Jute</name>
    <dbReference type="NCBI Taxonomy" id="210143"/>
    <lineage>
        <taxon>Eukaryota</taxon>
        <taxon>Viridiplantae</taxon>
        <taxon>Streptophyta</taxon>
        <taxon>Embryophyta</taxon>
        <taxon>Tracheophyta</taxon>
        <taxon>Spermatophyta</taxon>
        <taxon>Magnoliopsida</taxon>
        <taxon>eudicotyledons</taxon>
        <taxon>Gunneridae</taxon>
        <taxon>Pentapetalae</taxon>
        <taxon>rosids</taxon>
        <taxon>malvids</taxon>
        <taxon>Malvales</taxon>
        <taxon>Malvaceae</taxon>
        <taxon>Grewioideae</taxon>
        <taxon>Apeibeae</taxon>
        <taxon>Corchorus</taxon>
    </lineage>
</organism>
<feature type="non-terminal residue" evidence="1">
    <location>
        <position position="58"/>
    </location>
</feature>
<reference evidence="1 2" key="1">
    <citation type="submission" date="2013-09" db="EMBL/GenBank/DDBJ databases">
        <title>Corchorus capsularis genome sequencing.</title>
        <authorList>
            <person name="Alam M."/>
            <person name="Haque M.S."/>
            <person name="Islam M.S."/>
            <person name="Emdad E.M."/>
            <person name="Islam M.M."/>
            <person name="Ahmed B."/>
            <person name="Halim A."/>
            <person name="Hossen Q.M.M."/>
            <person name="Hossain M.Z."/>
            <person name="Ahmed R."/>
            <person name="Khan M.M."/>
            <person name="Islam R."/>
            <person name="Rashid M.M."/>
            <person name="Khan S.A."/>
            <person name="Rahman M.S."/>
            <person name="Alam M."/>
        </authorList>
    </citation>
    <scope>NUCLEOTIDE SEQUENCE [LARGE SCALE GENOMIC DNA]</scope>
    <source>
        <strain evidence="2">cv. CVL-1</strain>
        <tissue evidence="1">Whole seedling</tissue>
    </source>
</reference>
<feature type="non-terminal residue" evidence="1">
    <location>
        <position position="1"/>
    </location>
</feature>
<proteinExistence type="predicted"/>
<dbReference type="Proteomes" id="UP000188268">
    <property type="component" value="Unassembled WGS sequence"/>
</dbReference>